<dbReference type="PATRIC" id="fig|1411148.3.peg.576"/>
<proteinExistence type="predicted"/>
<accession>W2C7K4</accession>
<evidence type="ECO:0000313" key="1">
    <source>
        <dbReference type="EMBL" id="ETK02456.1"/>
    </source>
</evidence>
<dbReference type="EMBL" id="AYUF01000350">
    <property type="protein sequence ID" value="ETK02456.1"/>
    <property type="molecule type" value="Genomic_DNA"/>
</dbReference>
<evidence type="ECO:0000313" key="2">
    <source>
        <dbReference type="Proteomes" id="UP000018837"/>
    </source>
</evidence>
<reference evidence="1 2" key="1">
    <citation type="submission" date="2013-11" db="EMBL/GenBank/DDBJ databases">
        <title>Single cell genomics of uncultured Tannerella BU063 (oral taxon 286).</title>
        <authorList>
            <person name="Beall C.J."/>
            <person name="Campbell A.G."/>
            <person name="Griffen A.L."/>
            <person name="Podar M."/>
            <person name="Leys E.J."/>
        </authorList>
    </citation>
    <scope>NUCLEOTIDE SEQUENCE [LARGE SCALE GENOMIC DNA]</scope>
    <source>
        <strain evidence="1">Cell 2</strain>
    </source>
</reference>
<comment type="caution">
    <text evidence="1">The sequence shown here is derived from an EMBL/GenBank/DDBJ whole genome shotgun (WGS) entry which is preliminary data.</text>
</comment>
<dbReference type="AlphaFoldDB" id="W2C7K4"/>
<protein>
    <submittedName>
        <fullName evidence="1">Uncharacterized protein</fullName>
    </submittedName>
</protein>
<organism evidence="1 2">
    <name type="scientific">Tannerella sp. oral taxon BU063 isolate Cell 2</name>
    <dbReference type="NCBI Taxonomy" id="1411148"/>
    <lineage>
        <taxon>Bacteria</taxon>
        <taxon>Pseudomonadati</taxon>
        <taxon>Bacteroidota</taxon>
        <taxon>Bacteroidia</taxon>
        <taxon>Bacteroidales</taxon>
        <taxon>Tannerellaceae</taxon>
        <taxon>Tannerella</taxon>
    </lineage>
</organism>
<gene>
    <name evidence="1" type="ORF">N425_04200</name>
</gene>
<dbReference type="Proteomes" id="UP000018837">
    <property type="component" value="Unassembled WGS sequence"/>
</dbReference>
<sequence>MNKTKNLVSATLSEASCDKIQEMIKKIESELPFLIALSTADKRRIRPSGPRTAAFVDMALRGAQNFPQHLLQTFDVDEFEHDVLLMHRLKGLRASVASLLEKLDDTIYASSADALAEANEVYGYLKKASRFEGALKTTVKEIGQRYARPSRPKNVADTE</sequence>
<name>W2C7K4_9BACT</name>